<dbReference type="STRING" id="1805034.AUJ59_03005"/>
<gene>
    <name evidence="2" type="ORF">AUJ59_03005</name>
</gene>
<dbReference type="Proteomes" id="UP000183144">
    <property type="component" value="Unassembled WGS sequence"/>
</dbReference>
<dbReference type="InterPro" id="IPR052913">
    <property type="entry name" value="Glycopeptide_resist_protein"/>
</dbReference>
<dbReference type="Pfam" id="PF12229">
    <property type="entry name" value="PG_binding_4"/>
    <property type="match status" value="1"/>
</dbReference>
<reference evidence="2 3" key="1">
    <citation type="journal article" date="2016" name="Environ. Microbiol.">
        <title>Genomic resolution of a cold subsurface aquifer community provides metabolic insights for novel microbes adapted to high CO concentrations.</title>
        <authorList>
            <person name="Probst A.J."/>
            <person name="Castelle C.J."/>
            <person name="Singh A."/>
            <person name="Brown C.T."/>
            <person name="Anantharaman K."/>
            <person name="Sharon I."/>
            <person name="Hug L.A."/>
            <person name="Burstein D."/>
            <person name="Emerson J.B."/>
            <person name="Thomas B.C."/>
            <person name="Banfield J.F."/>
        </authorList>
    </citation>
    <scope>NUCLEOTIDE SEQUENCE [LARGE SCALE GENOMIC DNA]</scope>
    <source>
        <strain evidence="2">CG1_02_47_37</strain>
    </source>
</reference>
<dbReference type="InterPro" id="IPR022029">
    <property type="entry name" value="YoaR-like_PG-bd"/>
</dbReference>
<evidence type="ECO:0000259" key="1">
    <source>
        <dbReference type="Pfam" id="PF12229"/>
    </source>
</evidence>
<organism evidence="2 3">
    <name type="scientific">Candidatus Beckwithbacteria bacterium CG1_02_47_37</name>
    <dbReference type="NCBI Taxonomy" id="1805034"/>
    <lineage>
        <taxon>Bacteria</taxon>
        <taxon>Candidatus Beckwithiibacteriota</taxon>
    </lineage>
</organism>
<evidence type="ECO:0000313" key="2">
    <source>
        <dbReference type="EMBL" id="OIN88917.1"/>
    </source>
</evidence>
<feature type="domain" description="YoaR-like putative peptidoglycan binding" evidence="1">
    <location>
        <begin position="75"/>
        <end position="186"/>
    </location>
</feature>
<name>A0A1J4RSJ3_9BACT</name>
<accession>A0A1J4RSJ3</accession>
<sequence length="577" mass="63273">MRSNKLFISLAVLAVSASLLVSLYHLAYYHKIYPHVFVAKQEVSNLTLAQAQQAIHDQLPANLPELTLVFGSQSWPLALNDLNLIYQVETSAQDAYLLGRSRGLLGGFKAKWQRWWQPEVLPLKFIFNETKLKTGVGSIAGAVTEPVILPGLERQTDGAIKLIPGKNGRVVDENQLYEQIVLQLANLDFTPIVMPVKIVIAATDNELLVNAQARAETVKTKQLNLVLDKQTITVKNQELLNLIGFEADWNETEIASLAARLASQINRPAQDAVFQFDGNQVSEFKPALDGLILDETTAKTMILAGLEQLVKDAAAEQTITLPIITSAPKITTESVNSLGIKELLGKGESTFFGSIPGRRHNIALAAGRLNGQLVAPGETFSFNQTVGDISSSTGYQAAYIIKNGRTVLGDGGGVCQVSSTLFRAVLNSGLEILERHSHSYRVGYYEQNSAPGFDATVFAPSVDFKFKNDTVNYVLIQTTADLSKSYLKFELYGTNDGRITTTNNIRLWGRVPPPAPLYQDDPTLPAGTVKQVDWSAWGGKAAFDWNVTRNGETLHQKTFYSAYQPWQSVYLRGTGGI</sequence>
<evidence type="ECO:0000313" key="3">
    <source>
        <dbReference type="Proteomes" id="UP000183144"/>
    </source>
</evidence>
<dbReference type="AlphaFoldDB" id="A0A1J4RSJ3"/>
<dbReference type="PANTHER" id="PTHR35788">
    <property type="entry name" value="EXPORTED PROTEIN-RELATED"/>
    <property type="match status" value="1"/>
</dbReference>
<proteinExistence type="predicted"/>
<dbReference type="PANTHER" id="PTHR35788:SF1">
    <property type="entry name" value="EXPORTED PROTEIN"/>
    <property type="match status" value="1"/>
</dbReference>
<protein>
    <recommendedName>
        <fullName evidence="1">YoaR-like putative peptidoglycan binding domain-containing protein</fullName>
    </recommendedName>
</protein>
<dbReference type="EMBL" id="MNUI01000050">
    <property type="protein sequence ID" value="OIN88917.1"/>
    <property type="molecule type" value="Genomic_DNA"/>
</dbReference>
<dbReference type="InterPro" id="IPR007391">
    <property type="entry name" value="Vancomycin_resist_VanW"/>
</dbReference>
<comment type="caution">
    <text evidence="2">The sequence shown here is derived from an EMBL/GenBank/DDBJ whole genome shotgun (WGS) entry which is preliminary data.</text>
</comment>
<dbReference type="Pfam" id="PF04294">
    <property type="entry name" value="VanW"/>
    <property type="match status" value="1"/>
</dbReference>